<organism evidence="2 3">
    <name type="scientific">Marasmius tenuissimus</name>
    <dbReference type="NCBI Taxonomy" id="585030"/>
    <lineage>
        <taxon>Eukaryota</taxon>
        <taxon>Fungi</taxon>
        <taxon>Dikarya</taxon>
        <taxon>Basidiomycota</taxon>
        <taxon>Agaricomycotina</taxon>
        <taxon>Agaricomycetes</taxon>
        <taxon>Agaricomycetidae</taxon>
        <taxon>Agaricales</taxon>
        <taxon>Marasmiineae</taxon>
        <taxon>Marasmiaceae</taxon>
        <taxon>Marasmius</taxon>
    </lineage>
</organism>
<accession>A0ABR2Z6I4</accession>
<evidence type="ECO:0000256" key="1">
    <source>
        <dbReference type="SAM" id="SignalP"/>
    </source>
</evidence>
<evidence type="ECO:0000313" key="3">
    <source>
        <dbReference type="Proteomes" id="UP001437256"/>
    </source>
</evidence>
<dbReference type="SUPFAM" id="SSF109604">
    <property type="entry name" value="HD-domain/PDEase-like"/>
    <property type="match status" value="1"/>
</dbReference>
<keyword evidence="1" id="KW-0732">Signal</keyword>
<protein>
    <recommendedName>
        <fullName evidence="4">HD domain-containing protein</fullName>
    </recommendedName>
</protein>
<dbReference type="EMBL" id="JBBXMP010000855">
    <property type="protein sequence ID" value="KAL0056870.1"/>
    <property type="molecule type" value="Genomic_DNA"/>
</dbReference>
<dbReference type="Proteomes" id="UP001437256">
    <property type="component" value="Unassembled WGS sequence"/>
</dbReference>
<feature type="signal peptide" evidence="1">
    <location>
        <begin position="1"/>
        <end position="15"/>
    </location>
</feature>
<proteinExistence type="predicted"/>
<dbReference type="PANTHER" id="PTHR35569">
    <property type="entry name" value="CYANAMIDE HYDRATASE DDI2-RELATED"/>
    <property type="match status" value="1"/>
</dbReference>
<gene>
    <name evidence="2" type="ORF">AAF712_016515</name>
</gene>
<evidence type="ECO:0000313" key="2">
    <source>
        <dbReference type="EMBL" id="KAL0056870.1"/>
    </source>
</evidence>
<feature type="chain" id="PRO_5046106062" description="HD domain-containing protein" evidence="1">
    <location>
        <begin position="16"/>
        <end position="271"/>
    </location>
</feature>
<name>A0ABR2Z6I4_9AGAR</name>
<evidence type="ECO:0008006" key="4">
    <source>
        <dbReference type="Google" id="ProtNLM"/>
    </source>
</evidence>
<keyword evidence="3" id="KW-1185">Reference proteome</keyword>
<sequence length="271" mass="29402">MKFAAALVLPSLVAATAIPTTFNAFVPTNVPEFAQAANFSAHYVPFAKLNALFLEADQKFNKSHTYVSTVNSPAILSHNIRLMLYAYALLRTGFPSGYASVEQISADELRDRIYLSAMLHDLGLRKDEEALHHLAHTTSFEIFGGFLAYDHLKSTTYPGVGASIVGDVIQSTNLHTSAFTAGKSSAAAQLLHICAVFDVAGWDSFGKGFLDSFWHNQTVAEIEKAYPRGSLPAEFSEFVVETGENMPDALMSHIVPPYDPAAIAAVTTLVR</sequence>
<dbReference type="PANTHER" id="PTHR35569:SF1">
    <property type="entry name" value="CYANAMIDE HYDRATASE DDI2-RELATED"/>
    <property type="match status" value="1"/>
</dbReference>
<comment type="caution">
    <text evidence="2">The sequence shown here is derived from an EMBL/GenBank/DDBJ whole genome shotgun (WGS) entry which is preliminary data.</text>
</comment>
<reference evidence="2 3" key="1">
    <citation type="submission" date="2024-05" db="EMBL/GenBank/DDBJ databases">
        <title>A draft genome resource for the thread blight pathogen Marasmius tenuissimus strain MS-2.</title>
        <authorList>
            <person name="Yulfo-Soto G.E."/>
            <person name="Baruah I.K."/>
            <person name="Amoako-Attah I."/>
            <person name="Bukari Y."/>
            <person name="Meinhardt L.W."/>
            <person name="Bailey B.A."/>
            <person name="Cohen S.P."/>
        </authorList>
    </citation>
    <scope>NUCLEOTIDE SEQUENCE [LARGE SCALE GENOMIC DNA]</scope>
    <source>
        <strain evidence="2 3">MS-2</strain>
    </source>
</reference>